<accession>A0A939FFR6</accession>
<dbReference type="AlphaFoldDB" id="A0A939FFR6"/>
<dbReference type="InterPro" id="IPR029063">
    <property type="entry name" value="SAM-dependent_MTases_sf"/>
</dbReference>
<comment type="caution">
    <text evidence="1">The sequence shown here is derived from an EMBL/GenBank/DDBJ whole genome shotgun (WGS) entry which is preliminary data.</text>
</comment>
<evidence type="ECO:0000313" key="2">
    <source>
        <dbReference type="Proteomes" id="UP000664167"/>
    </source>
</evidence>
<reference evidence="1" key="1">
    <citation type="submission" date="2021-03" db="EMBL/GenBank/DDBJ databases">
        <title>Streptomyces poriferae sp. nov., a novel marine sponge-derived Actinobacteria species with anti-MRSA activity.</title>
        <authorList>
            <person name="Sandoval-Powers M."/>
            <person name="Kralova S."/>
            <person name="Nguyen G.-S."/>
            <person name="Fawwal D."/>
            <person name="Degnes K."/>
            <person name="Klinkenberg G."/>
            <person name="Sletta H."/>
            <person name="Wentzel A."/>
            <person name="Liles M.R."/>
        </authorList>
    </citation>
    <scope>NUCLEOTIDE SEQUENCE</scope>
    <source>
        <strain evidence="1">DSM 41794</strain>
    </source>
</reference>
<keyword evidence="1" id="KW-0489">Methyltransferase</keyword>
<dbReference type="EMBL" id="JAFLRJ010001470">
    <property type="protein sequence ID" value="MBO0518290.1"/>
    <property type="molecule type" value="Genomic_DNA"/>
</dbReference>
<evidence type="ECO:0000313" key="1">
    <source>
        <dbReference type="EMBL" id="MBO0518290.1"/>
    </source>
</evidence>
<keyword evidence="1" id="KW-0808">Transferase</keyword>
<sequence>GDMATTVAPGEYRLVHLVHNTIANLLTQAEQVECFRNEASHLVPGGRFVIELWVPELCRLPPGQAATVMRSEPGYILLDTYDVLHQQVVSHHFRFDGTRTARLDRTPHRYIWPAELDLMAQLAGFDLETRHADRTGAPFTAESGSHVSVYRMPPAPAHP</sequence>
<gene>
    <name evidence="1" type="ORF">J0695_42290</name>
</gene>
<dbReference type="GO" id="GO:0008168">
    <property type="term" value="F:methyltransferase activity"/>
    <property type="evidence" value="ECO:0007669"/>
    <property type="project" value="UniProtKB-KW"/>
</dbReference>
<name>A0A939FFR6_9ACTN</name>
<feature type="non-terminal residue" evidence="1">
    <location>
        <position position="1"/>
    </location>
</feature>
<keyword evidence="2" id="KW-1185">Reference proteome</keyword>
<dbReference type="Gene3D" id="3.40.50.150">
    <property type="entry name" value="Vaccinia Virus protein VP39"/>
    <property type="match status" value="1"/>
</dbReference>
<feature type="non-terminal residue" evidence="1">
    <location>
        <position position="159"/>
    </location>
</feature>
<dbReference type="Proteomes" id="UP000664167">
    <property type="component" value="Unassembled WGS sequence"/>
</dbReference>
<proteinExistence type="predicted"/>
<dbReference type="SUPFAM" id="SSF53335">
    <property type="entry name" value="S-adenosyl-L-methionine-dependent methyltransferases"/>
    <property type="match status" value="1"/>
</dbReference>
<organism evidence="1 2">
    <name type="scientific">Streptomyces beijiangensis</name>
    <dbReference type="NCBI Taxonomy" id="163361"/>
    <lineage>
        <taxon>Bacteria</taxon>
        <taxon>Bacillati</taxon>
        <taxon>Actinomycetota</taxon>
        <taxon>Actinomycetes</taxon>
        <taxon>Kitasatosporales</taxon>
        <taxon>Streptomycetaceae</taxon>
        <taxon>Streptomyces</taxon>
    </lineage>
</organism>
<dbReference type="GO" id="GO:0032259">
    <property type="term" value="P:methylation"/>
    <property type="evidence" value="ECO:0007669"/>
    <property type="project" value="UniProtKB-KW"/>
</dbReference>
<protein>
    <submittedName>
        <fullName evidence="1">SAM-dependent methyltransferase</fullName>
    </submittedName>
</protein>